<dbReference type="GO" id="GO:0016020">
    <property type="term" value="C:membrane"/>
    <property type="evidence" value="ECO:0007669"/>
    <property type="project" value="UniProtKB-SubCell"/>
</dbReference>
<evidence type="ECO:0000256" key="2">
    <source>
        <dbReference type="SAM" id="MobiDB-lite"/>
    </source>
</evidence>
<gene>
    <name evidence="5" type="ORF">WJX73_006398</name>
</gene>
<dbReference type="Proteomes" id="UP001465755">
    <property type="component" value="Unassembled WGS sequence"/>
</dbReference>
<name>A0AAW1NZS4_9CHLO</name>
<feature type="transmembrane region" description="Helical" evidence="3">
    <location>
        <begin position="226"/>
        <end position="247"/>
    </location>
</feature>
<feature type="domain" description="AAA+ ATPase" evidence="4">
    <location>
        <begin position="454"/>
        <end position="596"/>
    </location>
</feature>
<dbReference type="InterPro" id="IPR041538">
    <property type="entry name" value="RavA-like_AAA_lid"/>
</dbReference>
<dbReference type="InterPro" id="IPR050513">
    <property type="entry name" value="RavA_ATPases"/>
</dbReference>
<evidence type="ECO:0000313" key="5">
    <source>
        <dbReference type="EMBL" id="KAK9800888.1"/>
    </source>
</evidence>
<dbReference type="CDD" id="cd00009">
    <property type="entry name" value="AAA"/>
    <property type="match status" value="1"/>
</dbReference>
<dbReference type="InterPro" id="IPR028055">
    <property type="entry name" value="YidC/Oxa/ALB_C"/>
</dbReference>
<dbReference type="Pfam" id="PF02096">
    <property type="entry name" value="60KD_IMP"/>
    <property type="match status" value="1"/>
</dbReference>
<protein>
    <recommendedName>
        <fullName evidence="4">AAA+ ATPase domain-containing protein</fullName>
    </recommendedName>
</protein>
<evidence type="ECO:0000256" key="3">
    <source>
        <dbReference type="SAM" id="Phobius"/>
    </source>
</evidence>
<keyword evidence="1 3" id="KW-0812">Transmembrane</keyword>
<dbReference type="PANTHER" id="PTHR32204">
    <property type="entry name" value="ATPASE RAVA"/>
    <property type="match status" value="1"/>
</dbReference>
<dbReference type="InterPro" id="IPR003593">
    <property type="entry name" value="AAA+_ATPase"/>
</dbReference>
<comment type="caution">
    <text evidence="5">The sequence shown here is derived from an EMBL/GenBank/DDBJ whole genome shotgun (WGS) entry which is preliminary data.</text>
</comment>
<dbReference type="Pfam" id="PF17868">
    <property type="entry name" value="AAA_lid_8"/>
    <property type="match status" value="1"/>
</dbReference>
<keyword evidence="3" id="KW-1133">Transmembrane helix</keyword>
<dbReference type="PRINTS" id="PR00300">
    <property type="entry name" value="CLPPROTEASEA"/>
</dbReference>
<dbReference type="EMBL" id="JALJOQ010000078">
    <property type="protein sequence ID" value="KAK9800888.1"/>
    <property type="molecule type" value="Genomic_DNA"/>
</dbReference>
<evidence type="ECO:0000313" key="6">
    <source>
        <dbReference type="Proteomes" id="UP001465755"/>
    </source>
</evidence>
<dbReference type="Gene3D" id="3.40.50.300">
    <property type="entry name" value="P-loop containing nucleotide triphosphate hydrolases"/>
    <property type="match status" value="1"/>
</dbReference>
<evidence type="ECO:0000259" key="4">
    <source>
        <dbReference type="SMART" id="SM00382"/>
    </source>
</evidence>
<feature type="transmembrane region" description="Helical" evidence="3">
    <location>
        <begin position="312"/>
        <end position="331"/>
    </location>
</feature>
<organism evidence="5 6">
    <name type="scientific">Symbiochloris irregularis</name>
    <dbReference type="NCBI Taxonomy" id="706552"/>
    <lineage>
        <taxon>Eukaryota</taxon>
        <taxon>Viridiplantae</taxon>
        <taxon>Chlorophyta</taxon>
        <taxon>core chlorophytes</taxon>
        <taxon>Trebouxiophyceae</taxon>
        <taxon>Trebouxiales</taxon>
        <taxon>Trebouxiaceae</taxon>
        <taxon>Symbiochloris</taxon>
    </lineage>
</organism>
<dbReference type="PANTHER" id="PTHR32204:SF0">
    <property type="entry name" value="ATPASE RAVA"/>
    <property type="match status" value="1"/>
</dbReference>
<evidence type="ECO:0000256" key="1">
    <source>
        <dbReference type="RuleBase" id="RU003945"/>
    </source>
</evidence>
<dbReference type="InterPro" id="IPR001270">
    <property type="entry name" value="ClpA/B"/>
</dbReference>
<keyword evidence="3" id="KW-0472">Membrane</keyword>
<dbReference type="InterPro" id="IPR045427">
    <property type="entry name" value="MoxR"/>
</dbReference>
<dbReference type="GO" id="GO:0005524">
    <property type="term" value="F:ATP binding"/>
    <property type="evidence" value="ECO:0007669"/>
    <property type="project" value="InterPro"/>
</dbReference>
<dbReference type="Pfam" id="PF20030">
    <property type="entry name" value="bpMoxR"/>
    <property type="match status" value="1"/>
</dbReference>
<comment type="similarity">
    <text evidence="1">Belongs to the OXA1/ALB3/YidC family.</text>
</comment>
<dbReference type="SMART" id="SM00382">
    <property type="entry name" value="AAA"/>
    <property type="match status" value="1"/>
</dbReference>
<reference evidence="5 6" key="1">
    <citation type="journal article" date="2024" name="Nat. Commun.">
        <title>Phylogenomics reveals the evolutionary origins of lichenization in chlorophyte algae.</title>
        <authorList>
            <person name="Puginier C."/>
            <person name="Libourel C."/>
            <person name="Otte J."/>
            <person name="Skaloud P."/>
            <person name="Haon M."/>
            <person name="Grisel S."/>
            <person name="Petersen M."/>
            <person name="Berrin J.G."/>
            <person name="Delaux P.M."/>
            <person name="Dal Grande F."/>
            <person name="Keller J."/>
        </authorList>
    </citation>
    <scope>NUCLEOTIDE SEQUENCE [LARGE SCALE GENOMIC DNA]</scope>
    <source>
        <strain evidence="5 6">SAG 2036</strain>
    </source>
</reference>
<dbReference type="CDD" id="cd20069">
    <property type="entry name" value="5TM_Oxa1-like"/>
    <property type="match status" value="1"/>
</dbReference>
<dbReference type="AlphaFoldDB" id="A0AAW1NZS4"/>
<dbReference type="SUPFAM" id="SSF52540">
    <property type="entry name" value="P-loop containing nucleoside triphosphate hydrolases"/>
    <property type="match status" value="1"/>
</dbReference>
<sequence length="886" mass="96857">MAGALRRATRLSGFASRALAGSAPLTNTLPEQHLLLQSSGTAHEDWRQVAQTCSSLSWARGFACSPVPRADFTDNPEAASASATVDIEGLSQPFPQDGSSSLSLNAITDAADAGEAAAVAEALEGAYFLNRGFQHLLVAGHDLTGIPWWGVIAGMATLARFCIIPANLVQVRNTVRMTQARPAMEQLKEWFDAEKARGNGQAAGQLYMARLNEIWKRYDCYPWKSLGSIVLQFPLFIGFFGSLRSLAEVKLPSLTDGGMLWFNDLTVMDPTYMLPVLASAVLIVGAQLNVADGMQGQPPETIRNIKYGMMGLACLMPFFMYSFPAGVWIYWTTNNIFSLLWGTALKLPGWYQPPGKRFPPSEDENGTSSDADASDFKEYTGEQYTIKQAAKERIRQLLAEVEAQSKGEQATERPQGAGMDQGLQKQLAKAVTALQEGLVERDTEVRLLLLAALAGEHILFIGPPGTAKSELGRRLASLVTGQFFERLLTRFSVPEELFGPLSMKALEDDQYLRKTDGYLPSADIAFIDEIFKANSAILNSLLTLLNERLFDNGTSRFQVPMTCMVAASNELPESEELDALYDRFLLRRRVAQVSSGSLAEMLQSAAQPTASSGSLAAPAAAASTVQNISLPRETFQSIRAEALQRVRVPMDVIDMLADLRTFLQDKCEPPVYVSDRRLVKALNLLQVAAYTSGQSTVTQFDCLLLQHVLWQRPDEQNRIADWLLQQLAANDGLQQADYLLTGMYARTCMASTTGQAGADEPADDGRGEIKELRRALANKLSQVKAVLSGRGANAVSHTNMWLGAEETEAAVTALEPKMERTATQLERLLAEIATLEVAVDQNAGAFTLATLLPERWSNFLRKGPKEDVANFSVTQGKRNRIPFASD</sequence>
<dbReference type="InterPro" id="IPR027417">
    <property type="entry name" value="P-loop_NTPase"/>
</dbReference>
<feature type="region of interest" description="Disordered" evidence="2">
    <location>
        <begin position="355"/>
        <end position="374"/>
    </location>
</feature>
<accession>A0AAW1NZS4</accession>
<comment type="subcellular location">
    <subcellularLocation>
        <location evidence="1">Membrane</location>
        <topology evidence="1">Multi-pass membrane protein</topology>
    </subcellularLocation>
</comment>
<feature type="transmembrane region" description="Helical" evidence="3">
    <location>
        <begin position="272"/>
        <end position="291"/>
    </location>
</feature>
<proteinExistence type="inferred from homology"/>
<keyword evidence="6" id="KW-1185">Reference proteome</keyword>